<name>A0A9P4IWA5_9PEZI</name>
<protein>
    <submittedName>
        <fullName evidence="1">Uncharacterized protein</fullName>
    </submittedName>
</protein>
<proteinExistence type="predicted"/>
<dbReference type="GO" id="GO:0031146">
    <property type="term" value="P:SCF-dependent proteasomal ubiquitin-dependent protein catabolic process"/>
    <property type="evidence" value="ECO:0007669"/>
    <property type="project" value="TreeGrafter"/>
</dbReference>
<accession>A0A9P4IWA5</accession>
<dbReference type="PANTHER" id="PTHR13318:SF247">
    <property type="entry name" value="GH16156P"/>
    <property type="match status" value="1"/>
</dbReference>
<dbReference type="GO" id="GO:0019005">
    <property type="term" value="C:SCF ubiquitin ligase complex"/>
    <property type="evidence" value="ECO:0007669"/>
    <property type="project" value="TreeGrafter"/>
</dbReference>
<sequence>MANRLSSELVGNVVENFAGDKEMLHKLLYVNKRWSANAQRFIWRSSTIEALSGIAPNDRQWYANQIKILTISSHIAVSELTAYNNIALPNLKTLILQSLDAVHASLTNFFLPTLEHVHLLVDNPGILTDNFLLSLPQRCPNLRELTVGVTERFEFDHSDIVNEALQGLLRAWPTLHSLILEDAMGYVISWDTLWLLLLKQGLNDLTDLRLSFHTFQHDAQAHRLGVPGLSDFLFGLQTCGQLRHVKTFSLSCTSGIAVELPRVFPELEDLRLRIVDSSTHFLAQLPALTKLEELHLSFPAGIYLDLTHLAPLHGLRALKILMIANLGEGGLMHLGPATDVEQSIFFSGFPNLEGITMAVSGTVGTTALIALGQSSPNLRLISLPGDYDFRWLQHLANPLLPNVRYLFVRKIHGTWQPISEVADLAPLIAKHIPNATLGCYPVTADPATRFLCGVYGTPERRHRLLQHA</sequence>
<dbReference type="AlphaFoldDB" id="A0A9P4IWA5"/>
<dbReference type="OrthoDB" id="3875955at2759"/>
<dbReference type="PANTHER" id="PTHR13318">
    <property type="entry name" value="PARTNER OF PAIRED, ISOFORM B-RELATED"/>
    <property type="match status" value="1"/>
</dbReference>
<dbReference type="InterPro" id="IPR032675">
    <property type="entry name" value="LRR_dom_sf"/>
</dbReference>
<dbReference type="SUPFAM" id="SSF52047">
    <property type="entry name" value="RNI-like"/>
    <property type="match status" value="1"/>
</dbReference>
<evidence type="ECO:0000313" key="1">
    <source>
        <dbReference type="EMBL" id="KAF2148039.1"/>
    </source>
</evidence>
<organism evidence="1 2">
    <name type="scientific">Myriangium duriaei CBS 260.36</name>
    <dbReference type="NCBI Taxonomy" id="1168546"/>
    <lineage>
        <taxon>Eukaryota</taxon>
        <taxon>Fungi</taxon>
        <taxon>Dikarya</taxon>
        <taxon>Ascomycota</taxon>
        <taxon>Pezizomycotina</taxon>
        <taxon>Dothideomycetes</taxon>
        <taxon>Dothideomycetidae</taxon>
        <taxon>Myriangiales</taxon>
        <taxon>Myriangiaceae</taxon>
        <taxon>Myriangium</taxon>
    </lineage>
</organism>
<dbReference type="Proteomes" id="UP000799439">
    <property type="component" value="Unassembled WGS sequence"/>
</dbReference>
<reference evidence="1" key="1">
    <citation type="journal article" date="2020" name="Stud. Mycol.">
        <title>101 Dothideomycetes genomes: a test case for predicting lifestyles and emergence of pathogens.</title>
        <authorList>
            <person name="Haridas S."/>
            <person name="Albert R."/>
            <person name="Binder M."/>
            <person name="Bloem J."/>
            <person name="Labutti K."/>
            <person name="Salamov A."/>
            <person name="Andreopoulos B."/>
            <person name="Baker S."/>
            <person name="Barry K."/>
            <person name="Bills G."/>
            <person name="Bluhm B."/>
            <person name="Cannon C."/>
            <person name="Castanera R."/>
            <person name="Culley D."/>
            <person name="Daum C."/>
            <person name="Ezra D."/>
            <person name="Gonzalez J."/>
            <person name="Henrissat B."/>
            <person name="Kuo A."/>
            <person name="Liang C."/>
            <person name="Lipzen A."/>
            <person name="Lutzoni F."/>
            <person name="Magnuson J."/>
            <person name="Mondo S."/>
            <person name="Nolan M."/>
            <person name="Ohm R."/>
            <person name="Pangilinan J."/>
            <person name="Park H.-J."/>
            <person name="Ramirez L."/>
            <person name="Alfaro M."/>
            <person name="Sun H."/>
            <person name="Tritt A."/>
            <person name="Yoshinaga Y."/>
            <person name="Zwiers L.-H."/>
            <person name="Turgeon B."/>
            <person name="Goodwin S."/>
            <person name="Spatafora J."/>
            <person name="Crous P."/>
            <person name="Grigoriev I."/>
        </authorList>
    </citation>
    <scope>NUCLEOTIDE SEQUENCE</scope>
    <source>
        <strain evidence="1">CBS 260.36</strain>
    </source>
</reference>
<comment type="caution">
    <text evidence="1">The sequence shown here is derived from an EMBL/GenBank/DDBJ whole genome shotgun (WGS) entry which is preliminary data.</text>
</comment>
<gene>
    <name evidence="1" type="ORF">K461DRAFT_272223</name>
</gene>
<dbReference type="Gene3D" id="3.80.10.10">
    <property type="entry name" value="Ribonuclease Inhibitor"/>
    <property type="match status" value="1"/>
</dbReference>
<dbReference type="EMBL" id="ML996094">
    <property type="protein sequence ID" value="KAF2148039.1"/>
    <property type="molecule type" value="Genomic_DNA"/>
</dbReference>
<keyword evidence="2" id="KW-1185">Reference proteome</keyword>
<evidence type="ECO:0000313" key="2">
    <source>
        <dbReference type="Proteomes" id="UP000799439"/>
    </source>
</evidence>